<dbReference type="Gene3D" id="2.60.120.10">
    <property type="entry name" value="Jelly Rolls"/>
    <property type="match status" value="1"/>
</dbReference>
<evidence type="ECO:0000313" key="2">
    <source>
        <dbReference type="EMBL" id="MBO2443275.1"/>
    </source>
</evidence>
<feature type="domain" description="Cyclic nucleotide-binding" evidence="1">
    <location>
        <begin position="6"/>
        <end position="127"/>
    </location>
</feature>
<name>A0ABS3RAL7_9ACTN</name>
<organism evidence="2 3">
    <name type="scientific">Actinomadura nitritigenes</name>
    <dbReference type="NCBI Taxonomy" id="134602"/>
    <lineage>
        <taxon>Bacteria</taxon>
        <taxon>Bacillati</taxon>
        <taxon>Actinomycetota</taxon>
        <taxon>Actinomycetes</taxon>
        <taxon>Streptosporangiales</taxon>
        <taxon>Thermomonosporaceae</taxon>
        <taxon>Actinomadura</taxon>
    </lineage>
</organism>
<dbReference type="PROSITE" id="PS50042">
    <property type="entry name" value="CNMP_BINDING_3"/>
    <property type="match status" value="1"/>
</dbReference>
<dbReference type="InterPro" id="IPR000595">
    <property type="entry name" value="cNMP-bd_dom"/>
</dbReference>
<reference evidence="2 3" key="1">
    <citation type="submission" date="2021-03" db="EMBL/GenBank/DDBJ databases">
        <authorList>
            <person name="Kanchanasin P."/>
            <person name="Saeng-In P."/>
            <person name="Phongsopitanun W."/>
            <person name="Yuki M."/>
            <person name="Kudo T."/>
            <person name="Ohkuma M."/>
            <person name="Tanasupawat S."/>
        </authorList>
    </citation>
    <scope>NUCLEOTIDE SEQUENCE [LARGE SCALE GENOMIC DNA]</scope>
    <source>
        <strain evidence="2 3">L46</strain>
    </source>
</reference>
<protein>
    <submittedName>
        <fullName evidence="2">Crp/Fnr family transcriptional regulator</fullName>
    </submittedName>
</protein>
<dbReference type="InterPro" id="IPR036390">
    <property type="entry name" value="WH_DNA-bd_sf"/>
</dbReference>
<evidence type="ECO:0000259" key="1">
    <source>
        <dbReference type="PROSITE" id="PS50042"/>
    </source>
</evidence>
<evidence type="ECO:0000313" key="3">
    <source>
        <dbReference type="Proteomes" id="UP000666915"/>
    </source>
</evidence>
<sequence>MYDETFWAQMPVGVRRDLIQCGYERAFRSNEAFLCRGDKAEKVLILRLGWARVVAYPSPGTSLVVHAACEGELCGDYEALNSDRYEYDYVAGGGGATVLSVPLRAFSGMCHKYPDILMAILKTTANRLQRSERLRATNDIRTRTAIILKMLCVRFGIDLNDLQTEIRLAGFTRDDLAALADTSARSLDRAISYLYAQGILLEARGVFVVDRRALWHFVGEEGPF</sequence>
<comment type="caution">
    <text evidence="2">The sequence shown here is derived from an EMBL/GenBank/DDBJ whole genome shotgun (WGS) entry which is preliminary data.</text>
</comment>
<dbReference type="Proteomes" id="UP000666915">
    <property type="component" value="Unassembled WGS sequence"/>
</dbReference>
<proteinExistence type="predicted"/>
<dbReference type="Pfam" id="PF00027">
    <property type="entry name" value="cNMP_binding"/>
    <property type="match status" value="1"/>
</dbReference>
<dbReference type="SUPFAM" id="SSF46785">
    <property type="entry name" value="Winged helix' DNA-binding domain"/>
    <property type="match status" value="1"/>
</dbReference>
<dbReference type="InterPro" id="IPR014710">
    <property type="entry name" value="RmlC-like_jellyroll"/>
</dbReference>
<dbReference type="CDD" id="cd00038">
    <property type="entry name" value="CAP_ED"/>
    <property type="match status" value="1"/>
</dbReference>
<dbReference type="SUPFAM" id="SSF51206">
    <property type="entry name" value="cAMP-binding domain-like"/>
    <property type="match status" value="1"/>
</dbReference>
<gene>
    <name evidence="2" type="ORF">J4557_37695</name>
</gene>
<keyword evidence="3" id="KW-1185">Reference proteome</keyword>
<accession>A0ABS3RAL7</accession>
<dbReference type="RefSeq" id="WP_208271596.1">
    <property type="nucleotide sequence ID" value="NZ_BAAAGM010000054.1"/>
</dbReference>
<dbReference type="EMBL" id="JAGEOK010000032">
    <property type="protein sequence ID" value="MBO2443275.1"/>
    <property type="molecule type" value="Genomic_DNA"/>
</dbReference>
<dbReference type="InterPro" id="IPR018490">
    <property type="entry name" value="cNMP-bd_dom_sf"/>
</dbReference>